<organism evidence="5 6">
    <name type="scientific">Halalkalicoccus tibetensis</name>
    <dbReference type="NCBI Taxonomy" id="175632"/>
    <lineage>
        <taxon>Archaea</taxon>
        <taxon>Methanobacteriati</taxon>
        <taxon>Methanobacteriota</taxon>
        <taxon>Stenosarchaea group</taxon>
        <taxon>Halobacteria</taxon>
        <taxon>Halobacteriales</taxon>
        <taxon>Halococcaceae</taxon>
        <taxon>Halalkalicoccus</taxon>
    </lineage>
</organism>
<dbReference type="InterPro" id="IPR031803">
    <property type="entry name" value="BAT_GAF/HTH-assoc"/>
</dbReference>
<dbReference type="RefSeq" id="WP_340603420.1">
    <property type="nucleotide sequence ID" value="NZ_JBBMXV010000002.1"/>
</dbReference>
<dbReference type="AlphaFoldDB" id="A0ABD5V6T6"/>
<evidence type="ECO:0000313" key="5">
    <source>
        <dbReference type="EMBL" id="MFC6904905.1"/>
    </source>
</evidence>
<dbReference type="Pfam" id="PF04967">
    <property type="entry name" value="HTH_10"/>
    <property type="match status" value="1"/>
</dbReference>
<evidence type="ECO:0000256" key="1">
    <source>
        <dbReference type="ARBA" id="ARBA00023015"/>
    </source>
</evidence>
<gene>
    <name evidence="5" type="ORF">ACFQGH_06785</name>
</gene>
<reference evidence="5 6" key="1">
    <citation type="journal article" date="2019" name="Int. J. Syst. Evol. Microbiol.">
        <title>The Global Catalogue of Microorganisms (GCM) 10K type strain sequencing project: providing services to taxonomists for standard genome sequencing and annotation.</title>
        <authorList>
            <consortium name="The Broad Institute Genomics Platform"/>
            <consortium name="The Broad Institute Genome Sequencing Center for Infectious Disease"/>
            <person name="Wu L."/>
            <person name="Ma J."/>
        </authorList>
    </citation>
    <scope>NUCLEOTIDE SEQUENCE [LARGE SCALE GENOMIC DNA]</scope>
    <source>
        <strain evidence="5 6">CGMCC 1.3240</strain>
    </source>
</reference>
<comment type="caution">
    <text evidence="5">The sequence shown here is derived from an EMBL/GenBank/DDBJ whole genome shotgun (WGS) entry which is preliminary data.</text>
</comment>
<sequence length="241" mass="26839">MTDDSNADHDGTDTRSIDAGSDCLIAEVRVPAESFVLGSTLVELSGVAVEFEFIVPTEGAPMPFLWVDTDSTAFATAAADDPTVENARCITRFDDSALYRIEWAEPDYGFLGWFRDGHATLLEADGVEDEWHLKLRVESREELGTFQTYCEEQDVRFELLRLYGLRKPKMGQFNVSEKQFEALTTAQEMGYFEIPRDASLDELAAELGVSPRAASERLRRGQTNLIHNSLMIGRATALGLD</sequence>
<feature type="domain" description="Bacterioopsin transcriptional activator GAF and HTH associated" evidence="4">
    <location>
        <begin position="31"/>
        <end position="160"/>
    </location>
</feature>
<dbReference type="Pfam" id="PF15915">
    <property type="entry name" value="BAT"/>
    <property type="match status" value="1"/>
</dbReference>
<accession>A0ABD5V6T6</accession>
<protein>
    <submittedName>
        <fullName evidence="5">Helix-turn-helix domain-containing protein</fullName>
    </submittedName>
</protein>
<keyword evidence="2" id="KW-0804">Transcription</keyword>
<evidence type="ECO:0000259" key="3">
    <source>
        <dbReference type="Pfam" id="PF04967"/>
    </source>
</evidence>
<keyword evidence="6" id="KW-1185">Reference proteome</keyword>
<name>A0ABD5V6T6_9EURY</name>
<evidence type="ECO:0000259" key="4">
    <source>
        <dbReference type="Pfam" id="PF15915"/>
    </source>
</evidence>
<evidence type="ECO:0000313" key="6">
    <source>
        <dbReference type="Proteomes" id="UP001596312"/>
    </source>
</evidence>
<dbReference type="EMBL" id="JBHSXQ010000002">
    <property type="protein sequence ID" value="MFC6904905.1"/>
    <property type="molecule type" value="Genomic_DNA"/>
</dbReference>
<keyword evidence="1" id="KW-0805">Transcription regulation</keyword>
<dbReference type="InterPro" id="IPR007050">
    <property type="entry name" value="HTH_bacterioopsin"/>
</dbReference>
<proteinExistence type="predicted"/>
<dbReference type="PANTHER" id="PTHR34236">
    <property type="entry name" value="DIMETHYL SULFOXIDE REDUCTASE TRANSCRIPTIONAL ACTIVATOR"/>
    <property type="match status" value="1"/>
</dbReference>
<feature type="domain" description="HTH bat-type" evidence="3">
    <location>
        <begin position="176"/>
        <end position="226"/>
    </location>
</feature>
<evidence type="ECO:0000256" key="2">
    <source>
        <dbReference type="ARBA" id="ARBA00023163"/>
    </source>
</evidence>
<dbReference type="PANTHER" id="PTHR34236:SF1">
    <property type="entry name" value="DIMETHYL SULFOXIDE REDUCTASE TRANSCRIPTIONAL ACTIVATOR"/>
    <property type="match status" value="1"/>
</dbReference>
<dbReference type="Proteomes" id="UP001596312">
    <property type="component" value="Unassembled WGS sequence"/>
</dbReference>